<reference evidence="9 10" key="1">
    <citation type="submission" date="2023-07" db="EMBL/GenBank/DDBJ databases">
        <title>Genomic Encyclopedia of Type Strains, Phase IV (KMG-IV): sequencing the most valuable type-strain genomes for metagenomic binning, comparative biology and taxonomic classification.</title>
        <authorList>
            <person name="Goeker M."/>
        </authorList>
    </citation>
    <scope>NUCLEOTIDE SEQUENCE [LARGE SCALE GENOMIC DNA]</scope>
    <source>
        <strain evidence="9 10">DSM 9768</strain>
    </source>
</reference>
<dbReference type="PANTHER" id="PTHR30269:SF23">
    <property type="entry name" value="MEMBRANE TRANSPORTER PROTEIN YDHB-RELATED"/>
    <property type="match status" value="1"/>
</dbReference>
<evidence type="ECO:0000313" key="10">
    <source>
        <dbReference type="Proteomes" id="UP001230005"/>
    </source>
</evidence>
<evidence type="ECO:0000256" key="5">
    <source>
        <dbReference type="ARBA" id="ARBA00022692"/>
    </source>
</evidence>
<feature type="transmembrane region" description="Helical" evidence="8">
    <location>
        <begin position="102"/>
        <end position="119"/>
    </location>
</feature>
<evidence type="ECO:0000256" key="4">
    <source>
        <dbReference type="ARBA" id="ARBA00022475"/>
    </source>
</evidence>
<evidence type="ECO:0000256" key="7">
    <source>
        <dbReference type="ARBA" id="ARBA00023136"/>
    </source>
</evidence>
<gene>
    <name evidence="9" type="ORF">J2S74_002060</name>
</gene>
<keyword evidence="6 8" id="KW-1133">Transmembrane helix</keyword>
<dbReference type="InterPro" id="IPR002781">
    <property type="entry name" value="TM_pro_TauE-like"/>
</dbReference>
<accession>A0ABT9ZVC0</accession>
<feature type="transmembrane region" description="Helical" evidence="8">
    <location>
        <begin position="139"/>
        <end position="167"/>
    </location>
</feature>
<evidence type="ECO:0000256" key="1">
    <source>
        <dbReference type="ARBA" id="ARBA00004651"/>
    </source>
</evidence>
<dbReference type="EMBL" id="JAUSUG010000007">
    <property type="protein sequence ID" value="MDQ0254681.1"/>
    <property type="molecule type" value="Genomic_DNA"/>
</dbReference>
<feature type="transmembrane region" description="Helical" evidence="8">
    <location>
        <begin position="205"/>
        <end position="225"/>
    </location>
</feature>
<evidence type="ECO:0000256" key="3">
    <source>
        <dbReference type="ARBA" id="ARBA00022448"/>
    </source>
</evidence>
<evidence type="ECO:0000256" key="2">
    <source>
        <dbReference type="ARBA" id="ARBA00009142"/>
    </source>
</evidence>
<keyword evidence="10" id="KW-1185">Reference proteome</keyword>
<dbReference type="Pfam" id="PF01925">
    <property type="entry name" value="TauE"/>
    <property type="match status" value="1"/>
</dbReference>
<feature type="transmembrane region" description="Helical" evidence="8">
    <location>
        <begin position="231"/>
        <end position="249"/>
    </location>
</feature>
<dbReference type="InterPro" id="IPR052017">
    <property type="entry name" value="TSUP"/>
</dbReference>
<comment type="subcellular location">
    <subcellularLocation>
        <location evidence="1 8">Cell membrane</location>
        <topology evidence="1 8">Multi-pass membrane protein</topology>
    </subcellularLocation>
</comment>
<keyword evidence="5 8" id="KW-0812">Transmembrane</keyword>
<keyword evidence="4 8" id="KW-1003">Cell membrane</keyword>
<keyword evidence="3" id="KW-0813">Transport</keyword>
<proteinExistence type="inferred from homology"/>
<protein>
    <recommendedName>
        <fullName evidence="8">Probable membrane transporter protein</fullName>
    </recommendedName>
</protein>
<evidence type="ECO:0000256" key="6">
    <source>
        <dbReference type="ARBA" id="ARBA00022989"/>
    </source>
</evidence>
<feature type="transmembrane region" description="Helical" evidence="8">
    <location>
        <begin position="78"/>
        <end position="96"/>
    </location>
</feature>
<evidence type="ECO:0000313" key="9">
    <source>
        <dbReference type="EMBL" id="MDQ0254681.1"/>
    </source>
</evidence>
<dbReference type="Proteomes" id="UP001230005">
    <property type="component" value="Unassembled WGS sequence"/>
</dbReference>
<feature type="transmembrane region" description="Helical" evidence="8">
    <location>
        <begin position="173"/>
        <end position="193"/>
    </location>
</feature>
<dbReference type="RefSeq" id="WP_307324987.1">
    <property type="nucleotide sequence ID" value="NZ_JAUSUG010000007.1"/>
</dbReference>
<organism evidence="9 10">
    <name type="scientific">Evansella vedderi</name>
    <dbReference type="NCBI Taxonomy" id="38282"/>
    <lineage>
        <taxon>Bacteria</taxon>
        <taxon>Bacillati</taxon>
        <taxon>Bacillota</taxon>
        <taxon>Bacilli</taxon>
        <taxon>Bacillales</taxon>
        <taxon>Bacillaceae</taxon>
        <taxon>Evansella</taxon>
    </lineage>
</organism>
<evidence type="ECO:0000256" key="8">
    <source>
        <dbReference type="RuleBase" id="RU363041"/>
    </source>
</evidence>
<name>A0ABT9ZVC0_9BACI</name>
<comment type="similarity">
    <text evidence="2 8">Belongs to the 4-toluene sulfonate uptake permease (TSUP) (TC 2.A.102) family.</text>
</comment>
<sequence length="250" mass="27435">MMFDLSWTTILIVFLCAILIGVSKTGLPTLGILVVATMATIFPARESIGIVLPMLITADIIAVSYYRRSINWKTLFSMIPWVLGGILAGYVLLYTIVESRPIEIILGVIVLTLITVQFIRERWGAKWLDNMPKSKAFIVVMGTLAGFTTMIGNAAGPIMAVFLIALALPKKEFIGTGAWFFLSVNLIKVPMYLQLGLITGETLTFNAWLIVPILVGTFLGIKFLPLIPQKHFNIIILILAAIGGIRLLIA</sequence>
<comment type="caution">
    <text evidence="9">The sequence shown here is derived from an EMBL/GenBank/DDBJ whole genome shotgun (WGS) entry which is preliminary data.</text>
</comment>
<dbReference type="PANTHER" id="PTHR30269">
    <property type="entry name" value="TRANSMEMBRANE PROTEIN YFCA"/>
    <property type="match status" value="1"/>
</dbReference>
<feature type="transmembrane region" description="Helical" evidence="8">
    <location>
        <begin position="48"/>
        <end position="66"/>
    </location>
</feature>
<keyword evidence="7 8" id="KW-0472">Membrane</keyword>